<feature type="domain" description="PPM-type phosphatase" evidence="1">
    <location>
        <begin position="59"/>
        <end position="313"/>
    </location>
</feature>
<dbReference type="CDD" id="cd00143">
    <property type="entry name" value="PP2Cc"/>
    <property type="match status" value="1"/>
</dbReference>
<dbReference type="SMART" id="SM00332">
    <property type="entry name" value="PP2Cc"/>
    <property type="match status" value="1"/>
</dbReference>
<protein>
    <recommendedName>
        <fullName evidence="1">PPM-type phosphatase domain-containing protein</fullName>
    </recommendedName>
</protein>
<dbReference type="RefSeq" id="WP_161982714.1">
    <property type="nucleotide sequence ID" value="NZ_BIFT01000003.1"/>
</dbReference>
<dbReference type="Pfam" id="PF13672">
    <property type="entry name" value="PP2C_2"/>
    <property type="match status" value="1"/>
</dbReference>
<dbReference type="SUPFAM" id="SSF81606">
    <property type="entry name" value="PP2C-like"/>
    <property type="match status" value="1"/>
</dbReference>
<sequence length="341" mass="36983">MPTSHSSDLVLAYLRNSLAAQANGQTDHAAFLFDQAVEWLGHNEREYWAATSIPPVQLEIGIGLDAGNNPSRTKNEDYVFAERLVRSGDRETVGIFVLADGAGGHANGQEASRIAVHAFVDEVLPRLMGNVRGLALKDLLLDGMREANKAVCLRNEDPLLFGRIMATTMTAVLSVGAEAYIANVGDSRTYLCRPGVGLKQLTRDHSYVAQLLEAGDIEPRDVYTHPKRNIIYRSLGEINVDLDEPGYLQLQNGDILLLCSDGLWEMVRDPEAKAIHAILSDSEADASEMAEALVDLALNGGGHDNIGLLVIKTGLIVEDLKTIIVPSFAQRVEMQAVASLS</sequence>
<comment type="caution">
    <text evidence="2">The sequence shown here is derived from an EMBL/GenBank/DDBJ whole genome shotgun (WGS) entry which is preliminary data.</text>
</comment>
<accession>A0A402BL18</accession>
<dbReference type="EMBL" id="BIFT01000003">
    <property type="protein sequence ID" value="GCE32032.1"/>
    <property type="molecule type" value="Genomic_DNA"/>
</dbReference>
<dbReference type="PROSITE" id="PS51746">
    <property type="entry name" value="PPM_2"/>
    <property type="match status" value="1"/>
</dbReference>
<dbReference type="SMART" id="SM00331">
    <property type="entry name" value="PP2C_SIG"/>
    <property type="match status" value="1"/>
</dbReference>
<dbReference type="AlphaFoldDB" id="A0A402BL18"/>
<dbReference type="GO" id="GO:0004722">
    <property type="term" value="F:protein serine/threonine phosphatase activity"/>
    <property type="evidence" value="ECO:0007669"/>
    <property type="project" value="InterPro"/>
</dbReference>
<name>A0A402BL18_9CHLR</name>
<evidence type="ECO:0000259" key="1">
    <source>
        <dbReference type="PROSITE" id="PS51746"/>
    </source>
</evidence>
<keyword evidence="3" id="KW-1185">Reference proteome</keyword>
<reference evidence="3" key="1">
    <citation type="submission" date="2018-12" db="EMBL/GenBank/DDBJ databases">
        <title>Tengunoibacter tsumagoiensis gen. nov., sp. nov., Dictyobacter kobayashii sp. nov., D. alpinus sp. nov., and D. joshuensis sp. nov. and description of Dictyobacteraceae fam. nov. within the order Ktedonobacterales isolated from Tengu-no-mugimeshi.</title>
        <authorList>
            <person name="Wang C.M."/>
            <person name="Zheng Y."/>
            <person name="Sakai Y."/>
            <person name="Toyoda A."/>
            <person name="Minakuchi Y."/>
            <person name="Abe K."/>
            <person name="Yokota A."/>
            <person name="Yabe S."/>
        </authorList>
    </citation>
    <scope>NUCLEOTIDE SEQUENCE [LARGE SCALE GENOMIC DNA]</scope>
    <source>
        <strain evidence="3">Uno16</strain>
    </source>
</reference>
<dbReference type="InterPro" id="IPR015655">
    <property type="entry name" value="PP2C"/>
</dbReference>
<dbReference type="InterPro" id="IPR036457">
    <property type="entry name" value="PPM-type-like_dom_sf"/>
</dbReference>
<gene>
    <name evidence="2" type="ORF">KDA_75160</name>
</gene>
<organism evidence="2 3">
    <name type="scientific">Dictyobacter alpinus</name>
    <dbReference type="NCBI Taxonomy" id="2014873"/>
    <lineage>
        <taxon>Bacteria</taxon>
        <taxon>Bacillati</taxon>
        <taxon>Chloroflexota</taxon>
        <taxon>Ktedonobacteria</taxon>
        <taxon>Ktedonobacterales</taxon>
        <taxon>Dictyobacteraceae</taxon>
        <taxon>Dictyobacter</taxon>
    </lineage>
</organism>
<dbReference type="InterPro" id="IPR001932">
    <property type="entry name" value="PPM-type_phosphatase-like_dom"/>
</dbReference>
<evidence type="ECO:0000313" key="3">
    <source>
        <dbReference type="Proteomes" id="UP000287171"/>
    </source>
</evidence>
<evidence type="ECO:0000313" key="2">
    <source>
        <dbReference type="EMBL" id="GCE32032.1"/>
    </source>
</evidence>
<dbReference type="Proteomes" id="UP000287171">
    <property type="component" value="Unassembled WGS sequence"/>
</dbReference>
<proteinExistence type="predicted"/>
<dbReference type="Gene3D" id="3.60.40.10">
    <property type="entry name" value="PPM-type phosphatase domain"/>
    <property type="match status" value="1"/>
</dbReference>
<dbReference type="PANTHER" id="PTHR47992">
    <property type="entry name" value="PROTEIN PHOSPHATASE"/>
    <property type="match status" value="1"/>
</dbReference>